<gene>
    <name evidence="6" type="primary">srrA</name>
    <name evidence="6" type="ORF">LuPra_01671</name>
</gene>
<dbReference type="RefSeq" id="WP_157898891.1">
    <property type="nucleotide sequence ID" value="NZ_CP015136.1"/>
</dbReference>
<dbReference type="Gene3D" id="2.120.10.60">
    <property type="entry name" value="Tricorn protease N-terminal domain"/>
    <property type="match status" value="1"/>
</dbReference>
<comment type="similarity">
    <text evidence="1">Belongs to the TolB family.</text>
</comment>
<keyword evidence="2 3" id="KW-0238">DNA-binding</keyword>
<organism evidence="6 7">
    <name type="scientific">Luteitalea pratensis</name>
    <dbReference type="NCBI Taxonomy" id="1855912"/>
    <lineage>
        <taxon>Bacteria</taxon>
        <taxon>Pseudomonadati</taxon>
        <taxon>Acidobacteriota</taxon>
        <taxon>Vicinamibacteria</taxon>
        <taxon>Vicinamibacterales</taxon>
        <taxon>Vicinamibacteraceae</taxon>
        <taxon>Luteitalea</taxon>
    </lineage>
</organism>
<dbReference type="InterPro" id="IPR016032">
    <property type="entry name" value="Sig_transdc_resp-reg_C-effctor"/>
</dbReference>
<dbReference type="Proteomes" id="UP000076079">
    <property type="component" value="Chromosome"/>
</dbReference>
<feature type="domain" description="OmpR/PhoB-type" evidence="5">
    <location>
        <begin position="4"/>
        <end position="100"/>
    </location>
</feature>
<evidence type="ECO:0000256" key="4">
    <source>
        <dbReference type="SAM" id="MobiDB-lite"/>
    </source>
</evidence>
<reference evidence="7" key="2">
    <citation type="submission" date="2016-04" db="EMBL/GenBank/DDBJ databases">
        <title>First Complete Genome Sequence of a Subdivision 6 Acidobacterium.</title>
        <authorList>
            <person name="Huang S."/>
            <person name="Vieira S."/>
            <person name="Bunk B."/>
            <person name="Riedel T."/>
            <person name="Sproeer C."/>
            <person name="Overmann J."/>
        </authorList>
    </citation>
    <scope>NUCLEOTIDE SEQUENCE [LARGE SCALE GENOMIC DNA]</scope>
    <source>
        <strain evidence="7">DSM 100886 HEG_-6_39</strain>
    </source>
</reference>
<sequence length="724" mass="78356">MSTSESYHFGEYRVDVDQRVVLRAGEAIALSPKGFELLVLLVRRPRHAFSRQELMTALWPDTFVEEANLSFQVSTLRKALGDGAAHWIETVPKHGYRFAADIQTVAPTVEPPHMPAGQPPVAPSSRGGATSRLRWWAAGALGACGLAALAYAVVGRRPAEPSDGPLQATRLTAYEGTERTPSLSPDGSQVAFSWNGPAQDNYDIYVKLVGPGEPIPLTTNPARDDSPAWSPDGQEIAFLRRAPHSDTTVDVMVVPALGHAAERRIGTITLRTPVANHRLSWTPDGHWIASADDDPAKGRGIWLLSRDGHDRRRLTTTPHDEKSSDSKPVFSSDGRHMAFVRPPGVGASEIHILALSAAFEPIGSPARVTTRSAVQVLDLAWSGDDAALVFSSGALFGQSRLNRLPLRSDRLAPSGPAVVLPFGEQASTLSLSRGGRLIYSAQFRDTSLARMDVTANASNPIAAVVAPSTYDEATPAYSRDGGRIAFISTRTGNMELFVSNADGANPRQVTSMGGPMCSNPQWSPIDDDRILFNARRDLRSAVYVLDLGTVTTRQLTTERDEYGEARWSRDGKWIYAASPRTGRDEVWRMPSDGGAAVQITRNGGTAATEAADGFLYYAKEQSSPTSIWRMPVAGGPETLVVDGLSYAINFAVGDRGLYFVSAGESRFDTAVEYLEFGSLTRTRLADLGGRHPWFGVALSPDQHSFMYSVVQNVNTNLMVVDGVR</sequence>
<feature type="region of interest" description="Disordered" evidence="4">
    <location>
        <begin position="312"/>
        <end position="335"/>
    </location>
</feature>
<dbReference type="SUPFAM" id="SSF46894">
    <property type="entry name" value="C-terminal effector domain of the bipartite response regulators"/>
    <property type="match status" value="1"/>
</dbReference>
<dbReference type="PANTHER" id="PTHR36842:SF1">
    <property type="entry name" value="PROTEIN TOLB"/>
    <property type="match status" value="1"/>
</dbReference>
<dbReference type="SUPFAM" id="SSF82171">
    <property type="entry name" value="DPP6 N-terminal domain-like"/>
    <property type="match status" value="1"/>
</dbReference>
<dbReference type="GO" id="GO:0006355">
    <property type="term" value="P:regulation of DNA-templated transcription"/>
    <property type="evidence" value="ECO:0007669"/>
    <property type="project" value="InterPro"/>
</dbReference>
<evidence type="ECO:0000313" key="7">
    <source>
        <dbReference type="Proteomes" id="UP000076079"/>
    </source>
</evidence>
<dbReference type="Gene3D" id="1.10.10.10">
    <property type="entry name" value="Winged helix-like DNA-binding domain superfamily/Winged helix DNA-binding domain"/>
    <property type="match status" value="1"/>
</dbReference>
<keyword evidence="7" id="KW-1185">Reference proteome</keyword>
<feature type="DNA-binding region" description="OmpR/PhoB-type" evidence="3">
    <location>
        <begin position="4"/>
        <end position="100"/>
    </location>
</feature>
<dbReference type="InterPro" id="IPR011659">
    <property type="entry name" value="WD40"/>
</dbReference>
<evidence type="ECO:0000259" key="5">
    <source>
        <dbReference type="PROSITE" id="PS51755"/>
    </source>
</evidence>
<dbReference type="Pfam" id="PF00486">
    <property type="entry name" value="Trans_reg_C"/>
    <property type="match status" value="1"/>
</dbReference>
<evidence type="ECO:0000256" key="2">
    <source>
        <dbReference type="ARBA" id="ARBA00023125"/>
    </source>
</evidence>
<name>A0A143PIY5_LUTPR</name>
<protein>
    <submittedName>
        <fullName evidence="6">Respiratory response protein A</fullName>
    </submittedName>
</protein>
<dbReference type="Pfam" id="PF07676">
    <property type="entry name" value="PD40"/>
    <property type="match status" value="5"/>
</dbReference>
<dbReference type="STRING" id="1855912.LuPra_01671"/>
<evidence type="ECO:0000256" key="3">
    <source>
        <dbReference type="PROSITE-ProRule" id="PRU01091"/>
    </source>
</evidence>
<dbReference type="InterPro" id="IPR036388">
    <property type="entry name" value="WH-like_DNA-bd_sf"/>
</dbReference>
<dbReference type="PATRIC" id="fig|1813736.3.peg.1737"/>
<evidence type="ECO:0000256" key="1">
    <source>
        <dbReference type="ARBA" id="ARBA00009820"/>
    </source>
</evidence>
<dbReference type="AlphaFoldDB" id="A0A143PIY5"/>
<dbReference type="GO" id="GO:0000160">
    <property type="term" value="P:phosphorelay signal transduction system"/>
    <property type="evidence" value="ECO:0007669"/>
    <property type="project" value="InterPro"/>
</dbReference>
<dbReference type="SUPFAM" id="SSF69304">
    <property type="entry name" value="Tricorn protease N-terminal domain"/>
    <property type="match status" value="1"/>
</dbReference>
<dbReference type="InterPro" id="IPR001867">
    <property type="entry name" value="OmpR/PhoB-type_DNA-bd"/>
</dbReference>
<dbReference type="OrthoDB" id="113438at2"/>
<dbReference type="InterPro" id="IPR011042">
    <property type="entry name" value="6-blade_b-propeller_TolB-like"/>
</dbReference>
<reference evidence="6 7" key="1">
    <citation type="journal article" date="2016" name="Genome Announc.">
        <title>First Complete Genome Sequence of a Subdivision 6 Acidobacterium Strain.</title>
        <authorList>
            <person name="Huang S."/>
            <person name="Vieira S."/>
            <person name="Bunk B."/>
            <person name="Riedel T."/>
            <person name="Sproer C."/>
            <person name="Overmann J."/>
        </authorList>
    </citation>
    <scope>NUCLEOTIDE SEQUENCE [LARGE SCALE GENOMIC DNA]</scope>
    <source>
        <strain evidence="7">DSM 100886 HEG_-6_39</strain>
    </source>
</reference>
<dbReference type="CDD" id="cd00383">
    <property type="entry name" value="trans_reg_C"/>
    <property type="match status" value="1"/>
</dbReference>
<dbReference type="PANTHER" id="PTHR36842">
    <property type="entry name" value="PROTEIN TOLB HOMOLOG"/>
    <property type="match status" value="1"/>
</dbReference>
<dbReference type="PROSITE" id="PS51755">
    <property type="entry name" value="OMPR_PHOB"/>
    <property type="match status" value="1"/>
</dbReference>
<dbReference type="Gene3D" id="2.120.10.30">
    <property type="entry name" value="TolB, C-terminal domain"/>
    <property type="match status" value="2"/>
</dbReference>
<dbReference type="GO" id="GO:0003677">
    <property type="term" value="F:DNA binding"/>
    <property type="evidence" value="ECO:0007669"/>
    <property type="project" value="UniProtKB-UniRule"/>
</dbReference>
<dbReference type="KEGG" id="abac:LuPra_01671"/>
<dbReference type="SMART" id="SM00862">
    <property type="entry name" value="Trans_reg_C"/>
    <property type="match status" value="1"/>
</dbReference>
<proteinExistence type="inferred from homology"/>
<dbReference type="EMBL" id="CP015136">
    <property type="protein sequence ID" value="AMY08471.1"/>
    <property type="molecule type" value="Genomic_DNA"/>
</dbReference>
<evidence type="ECO:0000313" key="6">
    <source>
        <dbReference type="EMBL" id="AMY08471.1"/>
    </source>
</evidence>
<accession>A0A143PIY5</accession>